<dbReference type="OrthoDB" id="5372286at2"/>
<feature type="region of interest" description="Disordered" evidence="1">
    <location>
        <begin position="107"/>
        <end position="127"/>
    </location>
</feature>
<dbReference type="SUPFAM" id="SSF56935">
    <property type="entry name" value="Porins"/>
    <property type="match status" value="1"/>
</dbReference>
<name>A0A418NIS3_9SPHN</name>
<protein>
    <recommendedName>
        <fullName evidence="4">Porin</fullName>
    </recommendedName>
</protein>
<dbReference type="Proteomes" id="UP000285092">
    <property type="component" value="Unassembled WGS sequence"/>
</dbReference>
<sequence length="480" mass="51320">MSSSSSNTSRWAASPHGSSLPLAPRRPSEPQAPPAGHDKRKDASMRLKFAAALLATTFVTAPVLAQSETDKDARITELEARLEAQDARIRQLEERLLTAIEGRPLAEASAVPQNGTSAVPAASEVSQTPPVAAATPTAPARSSALSISGDLRLRYEHNGSDNDAPGDGRGVLRARLRAAYQVNDWLEFGGQLVTGSQDDPNTTDVTLGNFDDDLEVSLDQAYAHITRGGLDIWGGKIPQVFRRTDLVWDGDVSPQGIAARYRVPLSSGVSLGAAGIYFPIDRSVTGPDSTMTGGQIELAAGGSMWSGALAAAYYDYRLGSIATADAGDFRGNLLGPDGHYLSDFDLIDVIAEVSVRPWGARWPIALTADYVKNLGAATAAGSGYSVALALGRSSEAGDWRFGYSYSQAEADAVFAAFSHDNINLATNYRLHSLTADYAYRKDLILNATLYLYQPDDPLYAGTEDPDDWLSRLRLNALFTF</sequence>
<dbReference type="InterPro" id="IPR032638">
    <property type="entry name" value="Porin_5"/>
</dbReference>
<dbReference type="Pfam" id="PF16930">
    <property type="entry name" value="Porin_5"/>
    <property type="match status" value="1"/>
</dbReference>
<proteinExistence type="predicted"/>
<evidence type="ECO:0000256" key="1">
    <source>
        <dbReference type="SAM" id="MobiDB-lite"/>
    </source>
</evidence>
<feature type="region of interest" description="Disordered" evidence="1">
    <location>
        <begin position="1"/>
        <end position="41"/>
    </location>
</feature>
<accession>A0A418NIS3</accession>
<evidence type="ECO:0008006" key="4">
    <source>
        <dbReference type="Google" id="ProtNLM"/>
    </source>
</evidence>
<evidence type="ECO:0000313" key="3">
    <source>
        <dbReference type="Proteomes" id="UP000285092"/>
    </source>
</evidence>
<keyword evidence="3" id="KW-1185">Reference proteome</keyword>
<reference evidence="2 3" key="1">
    <citation type="submission" date="2018-08" db="EMBL/GenBank/DDBJ databases">
        <title>Altererythrobacter sp.Ery1 and Ery12, the genome sequencing of novel strains in genus Alterythrobacter.</title>
        <authorList>
            <person name="Cheng H."/>
            <person name="Wu Y.-H."/>
            <person name="Fang C."/>
            <person name="Xu X.-W."/>
        </authorList>
    </citation>
    <scope>NUCLEOTIDE SEQUENCE [LARGE SCALE GENOMIC DNA]</scope>
    <source>
        <strain evidence="2 3">Ery1</strain>
    </source>
</reference>
<comment type="caution">
    <text evidence="2">The sequence shown here is derived from an EMBL/GenBank/DDBJ whole genome shotgun (WGS) entry which is preliminary data.</text>
</comment>
<gene>
    <name evidence="2" type="ORF">D2V04_04125</name>
</gene>
<evidence type="ECO:0000313" key="2">
    <source>
        <dbReference type="EMBL" id="RIV79206.1"/>
    </source>
</evidence>
<organism evidence="2 3">
    <name type="scientific">Pelagerythrobacter aerophilus</name>
    <dbReference type="NCBI Taxonomy" id="2306995"/>
    <lineage>
        <taxon>Bacteria</taxon>
        <taxon>Pseudomonadati</taxon>
        <taxon>Pseudomonadota</taxon>
        <taxon>Alphaproteobacteria</taxon>
        <taxon>Sphingomonadales</taxon>
        <taxon>Erythrobacteraceae</taxon>
        <taxon>Pelagerythrobacter</taxon>
    </lineage>
</organism>
<dbReference type="AlphaFoldDB" id="A0A418NIS3"/>
<dbReference type="EMBL" id="QXFK01000014">
    <property type="protein sequence ID" value="RIV79206.1"/>
    <property type="molecule type" value="Genomic_DNA"/>
</dbReference>